<feature type="region of interest" description="Disordered" evidence="1">
    <location>
        <begin position="60"/>
        <end position="79"/>
    </location>
</feature>
<dbReference type="EMBL" id="HG938353">
    <property type="protein sequence ID" value="CDN47952.1"/>
    <property type="molecule type" value="Genomic_DNA"/>
</dbReference>
<name>A0A068SNT6_NEOGA</name>
<evidence type="ECO:0000256" key="1">
    <source>
        <dbReference type="SAM" id="MobiDB-lite"/>
    </source>
</evidence>
<dbReference type="eggNOG" id="ENOG5031AG9">
    <property type="taxonomic scope" value="Bacteria"/>
</dbReference>
<proteinExistence type="predicted"/>
<dbReference type="HOGENOM" id="CLU_2602403_0_0_5"/>
<dbReference type="Proteomes" id="UP000028181">
    <property type="component" value="Chromosome I"/>
</dbReference>
<keyword evidence="3" id="KW-1185">Reference proteome</keyword>
<sequence length="79" mass="8347">MYILAAEIVGTEAAPGELKRAARRVSRALEDVVDKPIADALVLARARARFAELVAALEGSVGGAKRPPPGRDNRAAARR</sequence>
<dbReference type="KEGG" id="ngg:RG540_CH17800"/>
<accession>A0A068SNT6</accession>
<evidence type="ECO:0000313" key="3">
    <source>
        <dbReference type="Proteomes" id="UP000028181"/>
    </source>
</evidence>
<evidence type="ECO:0000313" key="2">
    <source>
        <dbReference type="EMBL" id="CDN47952.1"/>
    </source>
</evidence>
<dbReference type="AlphaFoldDB" id="A0A068SNT6"/>
<dbReference type="GeneID" id="24258278"/>
<dbReference type="OrthoDB" id="9942377at2"/>
<organism evidence="2 3">
    <name type="scientific">Neorhizobium galegae bv. orientalis str. HAMBI 540</name>
    <dbReference type="NCBI Taxonomy" id="1028800"/>
    <lineage>
        <taxon>Bacteria</taxon>
        <taxon>Pseudomonadati</taxon>
        <taxon>Pseudomonadota</taxon>
        <taxon>Alphaproteobacteria</taxon>
        <taxon>Hyphomicrobiales</taxon>
        <taxon>Rhizobiaceae</taxon>
        <taxon>Rhizobium/Agrobacterium group</taxon>
        <taxon>Neorhizobium</taxon>
    </lineage>
</organism>
<gene>
    <name evidence="2" type="ORF">RG540_CH17800</name>
</gene>
<dbReference type="RefSeq" id="WP_155414735.1">
    <property type="nucleotide sequence ID" value="NZ_HG938353.1"/>
</dbReference>
<reference evidence="3" key="1">
    <citation type="journal article" date="2014" name="BMC Genomics">
        <title>Genome sequencing of two Neorhizobium galegae strains reveals a noeT gene responsible for the unusual acetylation of the nodulation factors.</title>
        <authorList>
            <person name="Osterman J."/>
            <person name="Marsh J."/>
            <person name="Laine P.K."/>
            <person name="Zeng Z."/>
            <person name="Alatalo E."/>
            <person name="Sullivan J.T."/>
            <person name="Young J.P."/>
            <person name="Thomas-Oates J."/>
            <person name="Paulin L."/>
            <person name="Lindstrom K."/>
        </authorList>
    </citation>
    <scope>NUCLEOTIDE SEQUENCE [LARGE SCALE GENOMIC DNA]</scope>
    <source>
        <strain evidence="3">HAMBI 540</strain>
    </source>
</reference>
<protein>
    <submittedName>
        <fullName evidence="2">Uncharacterized protein</fullName>
    </submittedName>
</protein>
<dbReference type="PATRIC" id="fig|1028800.3.peg.1796"/>
<feature type="compositionally biased region" description="Basic and acidic residues" evidence="1">
    <location>
        <begin position="69"/>
        <end position="79"/>
    </location>
</feature>